<dbReference type="AlphaFoldDB" id="A1T3W6"/>
<dbReference type="STRING" id="350058.Mvan_1028"/>
<dbReference type="RefSeq" id="WP_011778301.1">
    <property type="nucleotide sequence ID" value="NC_008726.1"/>
</dbReference>
<gene>
    <name evidence="1" type="ordered locus">Mvan_1028</name>
</gene>
<dbReference type="PIRSF" id="PIRSF021513">
    <property type="entry name" value="GrhN_RubW_prd"/>
    <property type="match status" value="1"/>
</dbReference>
<reference evidence="1" key="1">
    <citation type="submission" date="2006-12" db="EMBL/GenBank/DDBJ databases">
        <title>Complete sequence of Mycobacterium vanbaalenii PYR-1.</title>
        <authorList>
            <consortium name="US DOE Joint Genome Institute"/>
            <person name="Copeland A."/>
            <person name="Lucas S."/>
            <person name="Lapidus A."/>
            <person name="Barry K."/>
            <person name="Detter J.C."/>
            <person name="Glavina del Rio T."/>
            <person name="Hammon N."/>
            <person name="Israni S."/>
            <person name="Dalin E."/>
            <person name="Tice H."/>
            <person name="Pitluck S."/>
            <person name="Singan V."/>
            <person name="Schmutz J."/>
            <person name="Larimer F."/>
            <person name="Land M."/>
            <person name="Hauser L."/>
            <person name="Kyrpides N."/>
            <person name="Anderson I.J."/>
            <person name="Miller C."/>
            <person name="Richardson P."/>
        </authorList>
    </citation>
    <scope>NUCLEOTIDE SEQUENCE [LARGE SCALE GENOMIC DNA]</scope>
    <source>
        <strain evidence="1">PYR-1</strain>
    </source>
</reference>
<keyword evidence="2" id="KW-1185">Reference proteome</keyword>
<sequence length="157" mass="17276">MTEPAIDTQTPEALLRVVNPTLRLALKTPLGGFLGDFMLVAFTGRKSGKEYAIPVSAHRLDGELYAVAEAQWKYNFRGGAEAQVSHRGKTRTMRGELITDPPTVAGICERVAASYGPRKAQRQMGMAFRDNRLPTTTEWEEAVTRLKIAAIKLTSKA</sequence>
<protein>
    <submittedName>
        <fullName evidence="1">Uncharacterized protein</fullName>
    </submittedName>
</protein>
<proteinExistence type="predicted"/>
<name>A1T3W6_MYCVP</name>
<dbReference type="eggNOG" id="ENOG50332VD">
    <property type="taxonomic scope" value="Bacteria"/>
</dbReference>
<accession>A1T3W6</accession>
<dbReference type="KEGG" id="mva:Mvan_1028"/>
<dbReference type="InterPro" id="IPR016791">
    <property type="entry name" value="Polyketide_synth_GrhN/RubW_prd"/>
</dbReference>
<evidence type="ECO:0000313" key="1">
    <source>
        <dbReference type="EMBL" id="ABM11866.1"/>
    </source>
</evidence>
<dbReference type="EMBL" id="CP000511">
    <property type="protein sequence ID" value="ABM11866.1"/>
    <property type="molecule type" value="Genomic_DNA"/>
</dbReference>
<dbReference type="Gene3D" id="2.30.110.10">
    <property type="entry name" value="Electron Transport, Fmn-binding Protein, Chain A"/>
    <property type="match status" value="1"/>
</dbReference>
<organism evidence="1 2">
    <name type="scientific">Mycolicibacterium vanbaalenii (strain DSM 7251 / JCM 13017 / BCRC 16820 / KCTC 9966 / NRRL B-24157 / PYR-1)</name>
    <name type="common">Mycobacterium vanbaalenii</name>
    <dbReference type="NCBI Taxonomy" id="350058"/>
    <lineage>
        <taxon>Bacteria</taxon>
        <taxon>Bacillati</taxon>
        <taxon>Actinomycetota</taxon>
        <taxon>Actinomycetes</taxon>
        <taxon>Mycobacteriales</taxon>
        <taxon>Mycobacteriaceae</taxon>
        <taxon>Mycolicibacterium</taxon>
    </lineage>
</organism>
<evidence type="ECO:0000313" key="2">
    <source>
        <dbReference type="Proteomes" id="UP000009159"/>
    </source>
</evidence>
<dbReference type="InterPro" id="IPR012349">
    <property type="entry name" value="Split_barrel_FMN-bd"/>
</dbReference>
<dbReference type="HOGENOM" id="CLU_120846_0_0_11"/>
<dbReference type="Proteomes" id="UP000009159">
    <property type="component" value="Chromosome"/>
</dbReference>